<dbReference type="AlphaFoldDB" id="A0A0K6IJS1"/>
<dbReference type="GO" id="GO:0016887">
    <property type="term" value="F:ATP hydrolysis activity"/>
    <property type="evidence" value="ECO:0007669"/>
    <property type="project" value="InterPro"/>
</dbReference>
<evidence type="ECO:0000259" key="4">
    <source>
        <dbReference type="PROSITE" id="PS50893"/>
    </source>
</evidence>
<keyword evidence="6" id="KW-1185">Reference proteome</keyword>
<evidence type="ECO:0000313" key="6">
    <source>
        <dbReference type="Proteomes" id="UP000182769"/>
    </source>
</evidence>
<sequence length="211" mass="22865">MLELTSVQIAHKRQALIKPVSASVNNGEIVALMGPSGVGKSSILAYLSGSLSSGLQGLGQASLDGLQLMQLAPEQRQLGLLQQHPLLFPHMTVAENLMFAMPKGGSQTERYRQAKLHLAEVGLQGLEERLPEQLSGGQQARLALLRTLLSKPNALLLDEPFSKLDKSLRQEMRQLVKQAIEKANIPAILVTHDEDDATQLAVQIIELEALG</sequence>
<dbReference type="Gene3D" id="3.40.50.300">
    <property type="entry name" value="P-loop containing nucleotide triphosphate hydrolases"/>
    <property type="match status" value="1"/>
</dbReference>
<evidence type="ECO:0000256" key="2">
    <source>
        <dbReference type="ARBA" id="ARBA00022741"/>
    </source>
</evidence>
<dbReference type="RefSeq" id="WP_055462303.1">
    <property type="nucleotide sequence ID" value="NZ_CYHG01000003.1"/>
</dbReference>
<gene>
    <name evidence="5" type="ORF">Ga0061065_103194</name>
</gene>
<keyword evidence="1" id="KW-0813">Transport</keyword>
<keyword evidence="3" id="KW-0067">ATP-binding</keyword>
<dbReference type="InterPro" id="IPR003593">
    <property type="entry name" value="AAA+_ATPase"/>
</dbReference>
<organism evidence="5 6">
    <name type="scientific">Marinomonas fungiae</name>
    <dbReference type="NCBI Taxonomy" id="1137284"/>
    <lineage>
        <taxon>Bacteria</taxon>
        <taxon>Pseudomonadati</taxon>
        <taxon>Pseudomonadota</taxon>
        <taxon>Gammaproteobacteria</taxon>
        <taxon>Oceanospirillales</taxon>
        <taxon>Oceanospirillaceae</taxon>
        <taxon>Marinomonas</taxon>
    </lineage>
</organism>
<name>A0A0K6IJS1_9GAMM</name>
<dbReference type="PANTHER" id="PTHR42781:SF4">
    <property type="entry name" value="SPERMIDINE_PUTRESCINE IMPORT ATP-BINDING PROTEIN POTA"/>
    <property type="match status" value="1"/>
</dbReference>
<proteinExistence type="predicted"/>
<dbReference type="InterPro" id="IPR050093">
    <property type="entry name" value="ABC_SmlMolc_Importer"/>
</dbReference>
<reference evidence="6" key="1">
    <citation type="submission" date="2015-08" db="EMBL/GenBank/DDBJ databases">
        <authorList>
            <person name="Varghese N."/>
        </authorList>
    </citation>
    <scope>NUCLEOTIDE SEQUENCE [LARGE SCALE GENOMIC DNA]</scope>
    <source>
        <strain evidence="6">JCM 18476</strain>
    </source>
</reference>
<feature type="domain" description="ABC transporter" evidence="4">
    <location>
        <begin position="2"/>
        <end position="210"/>
    </location>
</feature>
<dbReference type="STRING" id="1137284.GCA_001418205_01193"/>
<dbReference type="SUPFAM" id="SSF52540">
    <property type="entry name" value="P-loop containing nucleoside triphosphate hydrolases"/>
    <property type="match status" value="1"/>
</dbReference>
<dbReference type="Pfam" id="PF00005">
    <property type="entry name" value="ABC_tran"/>
    <property type="match status" value="1"/>
</dbReference>
<dbReference type="InterPro" id="IPR003439">
    <property type="entry name" value="ABC_transporter-like_ATP-bd"/>
</dbReference>
<evidence type="ECO:0000256" key="3">
    <source>
        <dbReference type="ARBA" id="ARBA00022840"/>
    </source>
</evidence>
<evidence type="ECO:0000256" key="1">
    <source>
        <dbReference type="ARBA" id="ARBA00022448"/>
    </source>
</evidence>
<evidence type="ECO:0000313" key="5">
    <source>
        <dbReference type="EMBL" id="CUB03344.1"/>
    </source>
</evidence>
<dbReference type="PANTHER" id="PTHR42781">
    <property type="entry name" value="SPERMIDINE/PUTRESCINE IMPORT ATP-BINDING PROTEIN POTA"/>
    <property type="match status" value="1"/>
</dbReference>
<dbReference type="InterPro" id="IPR027417">
    <property type="entry name" value="P-loop_NTPase"/>
</dbReference>
<keyword evidence="2" id="KW-0547">Nucleotide-binding</keyword>
<protein>
    <submittedName>
        <fullName evidence="5">ABC-type uncharacterized transport system YnjBCD, ATPase component</fullName>
    </submittedName>
</protein>
<accession>A0A0K6IJS1</accession>
<dbReference type="InterPro" id="IPR017871">
    <property type="entry name" value="ABC_transporter-like_CS"/>
</dbReference>
<dbReference type="PROSITE" id="PS00211">
    <property type="entry name" value="ABC_TRANSPORTER_1"/>
    <property type="match status" value="1"/>
</dbReference>
<dbReference type="GO" id="GO:0005524">
    <property type="term" value="F:ATP binding"/>
    <property type="evidence" value="ECO:0007669"/>
    <property type="project" value="UniProtKB-KW"/>
</dbReference>
<dbReference type="Proteomes" id="UP000182769">
    <property type="component" value="Unassembled WGS sequence"/>
</dbReference>
<dbReference type="EMBL" id="CYHG01000003">
    <property type="protein sequence ID" value="CUB03344.1"/>
    <property type="molecule type" value="Genomic_DNA"/>
</dbReference>
<dbReference type="PROSITE" id="PS50893">
    <property type="entry name" value="ABC_TRANSPORTER_2"/>
    <property type="match status" value="1"/>
</dbReference>
<dbReference type="SMART" id="SM00382">
    <property type="entry name" value="AAA"/>
    <property type="match status" value="1"/>
</dbReference>